<dbReference type="SUPFAM" id="SSF49562">
    <property type="entry name" value="C2 domain (Calcium/lipid-binding domain, CaLB)"/>
    <property type="match status" value="1"/>
</dbReference>
<dbReference type="AlphaFoldDB" id="A0A9P8CYQ2"/>
<dbReference type="PANTHER" id="PTHR10774">
    <property type="entry name" value="EXTENDED SYNAPTOTAGMIN-RELATED"/>
    <property type="match status" value="1"/>
</dbReference>
<dbReference type="PANTHER" id="PTHR10774:SF190">
    <property type="entry name" value="C2 CALCIUM_LIPID-BINDING ENDONUCLEASE_EXONUCLEASE_PHOSPHATASE-RELATED"/>
    <property type="match status" value="1"/>
</dbReference>
<comment type="caution">
    <text evidence="2">The sequence shown here is derived from an EMBL/GenBank/DDBJ whole genome shotgun (WGS) entry which is preliminary data.</text>
</comment>
<evidence type="ECO:0000313" key="3">
    <source>
        <dbReference type="Proteomes" id="UP000717515"/>
    </source>
</evidence>
<gene>
    <name evidence="2" type="ORF">KVV02_007764</name>
</gene>
<feature type="domain" description="C2" evidence="1">
    <location>
        <begin position="1"/>
        <end position="109"/>
    </location>
</feature>
<dbReference type="GO" id="GO:0005783">
    <property type="term" value="C:endoplasmic reticulum"/>
    <property type="evidence" value="ECO:0007669"/>
    <property type="project" value="TreeGrafter"/>
</dbReference>
<reference evidence="2" key="1">
    <citation type="submission" date="2021-07" db="EMBL/GenBank/DDBJ databases">
        <title>Draft genome of Mortierella alpina, strain LL118, isolated from an aspen leaf litter sample.</title>
        <authorList>
            <person name="Yang S."/>
            <person name="Vinatzer B.A."/>
        </authorList>
    </citation>
    <scope>NUCLEOTIDE SEQUENCE</scope>
    <source>
        <strain evidence="2">LL118</strain>
    </source>
</reference>
<dbReference type="PROSITE" id="PS50004">
    <property type="entry name" value="C2"/>
    <property type="match status" value="1"/>
</dbReference>
<dbReference type="EMBL" id="JAIFTL010000089">
    <property type="protein sequence ID" value="KAG9323769.1"/>
    <property type="molecule type" value="Genomic_DNA"/>
</dbReference>
<evidence type="ECO:0000313" key="2">
    <source>
        <dbReference type="EMBL" id="KAG9323769.1"/>
    </source>
</evidence>
<protein>
    <recommendedName>
        <fullName evidence="1">C2 domain-containing protein</fullName>
    </recommendedName>
</protein>
<sequence length="198" mass="21462">MTHSLSVIVHKAEGLKDVEHLGKNDPYVQLTFNYENKATFKKTSIKKNAGKHAQWDETLVLDNYTPNVQHNLFVEVLEDDVGADPPIAFASIPLSQIPSAPGKPFRGLFPLYTTSGKERGSISLTLVVFLSGQAAPNVSAPEVPGKSEIDAKHFERIKHLKKLEKASDVAMLAASVGVAVGAKAVHDARNKAEGQKEL</sequence>
<proteinExistence type="predicted"/>
<dbReference type="InterPro" id="IPR035892">
    <property type="entry name" value="C2_domain_sf"/>
</dbReference>
<dbReference type="Pfam" id="PF00168">
    <property type="entry name" value="C2"/>
    <property type="match status" value="1"/>
</dbReference>
<dbReference type="CDD" id="cd00030">
    <property type="entry name" value="C2"/>
    <property type="match status" value="1"/>
</dbReference>
<dbReference type="GO" id="GO:0008289">
    <property type="term" value="F:lipid binding"/>
    <property type="evidence" value="ECO:0007669"/>
    <property type="project" value="InterPro"/>
</dbReference>
<accession>A0A9P8CYQ2</accession>
<dbReference type="Gene3D" id="2.60.40.150">
    <property type="entry name" value="C2 domain"/>
    <property type="match status" value="1"/>
</dbReference>
<evidence type="ECO:0000259" key="1">
    <source>
        <dbReference type="PROSITE" id="PS50004"/>
    </source>
</evidence>
<dbReference type="Proteomes" id="UP000717515">
    <property type="component" value="Unassembled WGS sequence"/>
</dbReference>
<dbReference type="InterPro" id="IPR000008">
    <property type="entry name" value="C2_dom"/>
</dbReference>
<name>A0A9P8CYQ2_MORAP</name>
<organism evidence="2 3">
    <name type="scientific">Mortierella alpina</name>
    <name type="common">Oleaginous fungus</name>
    <name type="synonym">Mortierella renispora</name>
    <dbReference type="NCBI Taxonomy" id="64518"/>
    <lineage>
        <taxon>Eukaryota</taxon>
        <taxon>Fungi</taxon>
        <taxon>Fungi incertae sedis</taxon>
        <taxon>Mucoromycota</taxon>
        <taxon>Mortierellomycotina</taxon>
        <taxon>Mortierellomycetes</taxon>
        <taxon>Mortierellales</taxon>
        <taxon>Mortierellaceae</taxon>
        <taxon>Mortierella</taxon>
    </lineage>
</organism>
<dbReference type="InterPro" id="IPR045050">
    <property type="entry name" value="Synaptotagmin_plant"/>
</dbReference>
<dbReference type="SMART" id="SM00239">
    <property type="entry name" value="C2"/>
    <property type="match status" value="1"/>
</dbReference>